<reference evidence="8" key="2">
    <citation type="submission" date="2022-03" db="EMBL/GenBank/DDBJ databases">
        <title>Draft title - Genomic analysis of global carrot germplasm unveils the trajectory of domestication and the origin of high carotenoid orange carrot.</title>
        <authorList>
            <person name="Iorizzo M."/>
            <person name="Ellison S."/>
            <person name="Senalik D."/>
            <person name="Macko-Podgorni A."/>
            <person name="Grzebelus D."/>
            <person name="Bostan H."/>
            <person name="Rolling W."/>
            <person name="Curaba J."/>
            <person name="Simon P."/>
        </authorList>
    </citation>
    <scope>NUCLEOTIDE SEQUENCE</scope>
    <source>
        <tissue evidence="8">Leaf</tissue>
    </source>
</reference>
<dbReference type="Pfam" id="PF08031">
    <property type="entry name" value="BBE"/>
    <property type="match status" value="1"/>
</dbReference>
<keyword evidence="5" id="KW-0274">FAD</keyword>
<evidence type="ECO:0000256" key="6">
    <source>
        <dbReference type="ARBA" id="ARBA00023180"/>
    </source>
</evidence>
<evidence type="ECO:0000313" key="8">
    <source>
        <dbReference type="EMBL" id="WOG87200.1"/>
    </source>
</evidence>
<reference evidence="8" key="1">
    <citation type="journal article" date="2016" name="Nat. Genet.">
        <title>A high-quality carrot genome assembly provides new insights into carotenoid accumulation and asterid genome evolution.</title>
        <authorList>
            <person name="Iorizzo M."/>
            <person name="Ellison S."/>
            <person name="Senalik D."/>
            <person name="Zeng P."/>
            <person name="Satapoomin P."/>
            <person name="Huang J."/>
            <person name="Bowman M."/>
            <person name="Iovene M."/>
            <person name="Sanseverino W."/>
            <person name="Cavagnaro P."/>
            <person name="Yildiz M."/>
            <person name="Macko-Podgorni A."/>
            <person name="Moranska E."/>
            <person name="Grzebelus E."/>
            <person name="Grzebelus D."/>
            <person name="Ashrafi H."/>
            <person name="Zheng Z."/>
            <person name="Cheng S."/>
            <person name="Spooner D."/>
            <person name="Van Deynze A."/>
            <person name="Simon P."/>
        </authorList>
    </citation>
    <scope>NUCLEOTIDE SEQUENCE</scope>
    <source>
        <tissue evidence="8">Leaf</tissue>
    </source>
</reference>
<evidence type="ECO:0000256" key="2">
    <source>
        <dbReference type="ARBA" id="ARBA00005466"/>
    </source>
</evidence>
<dbReference type="PANTHER" id="PTHR32448">
    <property type="entry name" value="OS08G0158400 PROTEIN"/>
    <property type="match status" value="1"/>
</dbReference>
<name>A0AAF0WC64_DAUCS</name>
<evidence type="ECO:0000256" key="4">
    <source>
        <dbReference type="ARBA" id="ARBA00022729"/>
    </source>
</evidence>
<dbReference type="Proteomes" id="UP000077755">
    <property type="component" value="Chromosome 2"/>
</dbReference>
<sequence>MQESQVQTVVYCSKKHELEMRIRGGGHDFEGISYVSQVPFVLLDMINLRSVDVDPVAATAWVQSGATMGEVYYAIAQKSKTLGFPGGTYASVGVTGLIGGGGYGVLRRKYGLAADNVIDARMVDVNGRIINRGSMGEDLFWAIRGGGPSSFGIILSWKLNLVSVPERVTIFSVTRTIQQNATDIVWRWQTLAPSLPKDAEIRIQANTVKKDSLADDTAIVVRILGSYLGGVDKLLSLMQEIFPELNLVHKDCVQVSYIQSVLYFATNSVEQPLETLLDRTTFKVPCKVKTDYVTRPISKEGLNGIWEMMLKSDPDTTSLFLTSYGGKMDEISESAIPFPHRAGTLYMTSIRVLRDTKKALDWIRSFYSYLTPYVSSPRTAYVNFVDLDLGVNNENGVTNYTEASKWGKMYYKNNFDRLVHIKSKVDPTNFFGHQQSIPPGSS</sequence>
<dbReference type="SUPFAM" id="SSF56176">
    <property type="entry name" value="FAD-binding/transporter-associated domain-like"/>
    <property type="match status" value="1"/>
</dbReference>
<evidence type="ECO:0000256" key="3">
    <source>
        <dbReference type="ARBA" id="ARBA00022630"/>
    </source>
</evidence>
<organism evidence="8 9">
    <name type="scientific">Daucus carota subsp. sativus</name>
    <name type="common">Carrot</name>
    <dbReference type="NCBI Taxonomy" id="79200"/>
    <lineage>
        <taxon>Eukaryota</taxon>
        <taxon>Viridiplantae</taxon>
        <taxon>Streptophyta</taxon>
        <taxon>Embryophyta</taxon>
        <taxon>Tracheophyta</taxon>
        <taxon>Spermatophyta</taxon>
        <taxon>Magnoliopsida</taxon>
        <taxon>eudicotyledons</taxon>
        <taxon>Gunneridae</taxon>
        <taxon>Pentapetalae</taxon>
        <taxon>asterids</taxon>
        <taxon>campanulids</taxon>
        <taxon>Apiales</taxon>
        <taxon>Apiaceae</taxon>
        <taxon>Apioideae</taxon>
        <taxon>Scandiceae</taxon>
        <taxon>Daucinae</taxon>
        <taxon>Daucus</taxon>
        <taxon>Daucus sect. Daucus</taxon>
    </lineage>
</organism>
<keyword evidence="6" id="KW-0325">Glycoprotein</keyword>
<evidence type="ECO:0000256" key="5">
    <source>
        <dbReference type="ARBA" id="ARBA00022827"/>
    </source>
</evidence>
<dbReference type="InterPro" id="IPR016166">
    <property type="entry name" value="FAD-bd_PCMH"/>
</dbReference>
<comment type="cofactor">
    <cofactor evidence="1">
        <name>FAD</name>
        <dbReference type="ChEBI" id="CHEBI:57692"/>
    </cofactor>
</comment>
<dbReference type="Gene3D" id="3.30.43.10">
    <property type="entry name" value="Uridine Diphospho-n-acetylenolpyruvylglucosamine Reductase, domain 2"/>
    <property type="match status" value="1"/>
</dbReference>
<keyword evidence="9" id="KW-1185">Reference proteome</keyword>
<dbReference type="InterPro" id="IPR016167">
    <property type="entry name" value="FAD-bd_PCMH_sub1"/>
</dbReference>
<feature type="domain" description="FAD-binding PCMH-type" evidence="7">
    <location>
        <begin position="1"/>
        <end position="164"/>
    </location>
</feature>
<dbReference type="InterPro" id="IPR016169">
    <property type="entry name" value="FAD-bd_PCMH_sub2"/>
</dbReference>
<dbReference type="GO" id="GO:0016491">
    <property type="term" value="F:oxidoreductase activity"/>
    <property type="evidence" value="ECO:0007669"/>
    <property type="project" value="InterPro"/>
</dbReference>
<keyword evidence="3" id="KW-0285">Flavoprotein</keyword>
<protein>
    <recommendedName>
        <fullName evidence="7">FAD-binding PCMH-type domain-containing protein</fullName>
    </recommendedName>
</protein>
<accession>A0AAF0WC64</accession>
<evidence type="ECO:0000313" key="9">
    <source>
        <dbReference type="Proteomes" id="UP000077755"/>
    </source>
</evidence>
<evidence type="ECO:0000256" key="1">
    <source>
        <dbReference type="ARBA" id="ARBA00001974"/>
    </source>
</evidence>
<comment type="similarity">
    <text evidence="2">Belongs to the oxygen-dependent FAD-linked oxidoreductase family.</text>
</comment>
<dbReference type="InterPro" id="IPR006094">
    <property type="entry name" value="Oxid_FAD_bind_N"/>
</dbReference>
<evidence type="ECO:0000259" key="7">
    <source>
        <dbReference type="PROSITE" id="PS51387"/>
    </source>
</evidence>
<dbReference type="Gene3D" id="3.30.465.10">
    <property type="match status" value="1"/>
</dbReference>
<dbReference type="PROSITE" id="PS51387">
    <property type="entry name" value="FAD_PCMH"/>
    <property type="match status" value="1"/>
</dbReference>
<keyword evidence="4" id="KW-0732">Signal</keyword>
<proteinExistence type="inferred from homology"/>
<dbReference type="EMBL" id="CP093344">
    <property type="protein sequence ID" value="WOG87200.1"/>
    <property type="molecule type" value="Genomic_DNA"/>
</dbReference>
<dbReference type="Pfam" id="PF01565">
    <property type="entry name" value="FAD_binding_4"/>
    <property type="match status" value="1"/>
</dbReference>
<dbReference type="InterPro" id="IPR012951">
    <property type="entry name" value="BBE"/>
</dbReference>
<dbReference type="GO" id="GO:0071949">
    <property type="term" value="F:FAD binding"/>
    <property type="evidence" value="ECO:0007669"/>
    <property type="project" value="InterPro"/>
</dbReference>
<dbReference type="Gene3D" id="3.40.462.20">
    <property type="match status" value="1"/>
</dbReference>
<dbReference type="InterPro" id="IPR036318">
    <property type="entry name" value="FAD-bd_PCMH-like_sf"/>
</dbReference>
<gene>
    <name evidence="8" type="ORF">DCAR_0206423</name>
</gene>
<dbReference type="AlphaFoldDB" id="A0AAF0WC64"/>